<accession>A0AAP9J229</accession>
<dbReference type="InterPro" id="IPR000917">
    <property type="entry name" value="Sulfatase_N"/>
</dbReference>
<reference evidence="7 10" key="2">
    <citation type="submission" date="2022-05" db="EMBL/GenBank/DDBJ databases">
        <title>Genome Sequencing of Bee-Associated Microbes.</title>
        <authorList>
            <person name="Dunlap C."/>
        </authorList>
    </citation>
    <scope>NUCLEOTIDE SEQUENCE [LARGE SCALE GENOMIC DNA]</scope>
    <source>
        <strain evidence="7 10">NRRL B-14613</strain>
    </source>
</reference>
<dbReference type="GeneID" id="76996102"/>
<dbReference type="GO" id="GO:0004065">
    <property type="term" value="F:arylsulfatase activity"/>
    <property type="evidence" value="ECO:0007669"/>
    <property type="project" value="TreeGrafter"/>
</dbReference>
<evidence type="ECO:0000256" key="3">
    <source>
        <dbReference type="ARBA" id="ARBA00022801"/>
    </source>
</evidence>
<dbReference type="PROSITE" id="PS00523">
    <property type="entry name" value="SULFATASE_1"/>
    <property type="match status" value="1"/>
</dbReference>
<evidence type="ECO:0000313" key="9">
    <source>
        <dbReference type="Proteomes" id="UP000315377"/>
    </source>
</evidence>
<keyword evidence="3" id="KW-0378">Hydrolase</keyword>
<dbReference type="Gene3D" id="3.40.720.10">
    <property type="entry name" value="Alkaline Phosphatase, subunit A"/>
    <property type="match status" value="1"/>
</dbReference>
<reference evidence="8 9" key="1">
    <citation type="submission" date="2019-07" db="EMBL/GenBank/DDBJ databases">
        <title>Paenibacillus thiaminolyticus NRRL B-4156.</title>
        <authorList>
            <person name="Hehnly C."/>
            <person name="Zhang L."/>
        </authorList>
    </citation>
    <scope>NUCLEOTIDE SEQUENCE [LARGE SCALE GENOMIC DNA]</scope>
    <source>
        <strain evidence="8 9">NRRL B-4156</strain>
    </source>
</reference>
<dbReference type="RefSeq" id="WP_087445205.1">
    <property type="nucleotide sequence ID" value="NZ_CABMNB010000047.1"/>
</dbReference>
<dbReference type="CDD" id="cd16143">
    <property type="entry name" value="ARS_like"/>
    <property type="match status" value="1"/>
</dbReference>
<dbReference type="SUPFAM" id="SSF53649">
    <property type="entry name" value="Alkaline phosphatase-like"/>
    <property type="match status" value="1"/>
</dbReference>
<dbReference type="Proteomes" id="UP001209276">
    <property type="component" value="Unassembled WGS sequence"/>
</dbReference>
<dbReference type="Gene3D" id="3.30.1120.10">
    <property type="match status" value="1"/>
</dbReference>
<gene>
    <name evidence="8" type="ORF">FLT43_08980</name>
    <name evidence="7" type="ORF">M5W83_01985</name>
</gene>
<dbReference type="PANTHER" id="PTHR42693:SF53">
    <property type="entry name" value="ENDO-4-O-SULFATASE"/>
    <property type="match status" value="1"/>
</dbReference>
<dbReference type="AlphaFoldDB" id="A0AAP9J229"/>
<sequence>MSMNGNANMNRSKNQMDTNKSTHPNVIYILADDLGYGDISCLNPESRITTPHLDRLGREGLIYTDAHSSSAVCTPSRYSILTGRYNWRSELKEGVLWGYSPSILEEGRMTVASLFKQAGYRTACYGKWHLGLDWHRTGPAAEDVEFSKPIRRGPIDAGFDEFYGISASLDMPPYVYIENDAVVQLPDRLTRNDDKKGFWREGPAAPNFRHEEVLPRLTGKVLERIEQFSSAADGSPFFIYYPLPAPHTPIVPAPEFVGRSGTNLYGDFVLMVDDVVGAIMRKLEECGIADNTVVLFTSDNGCSPSADYEELARYGHHPSYVFRGHKADIYEGGHRVPLLVRWPARIAAGTLSGEPVCLVDFMATAADVTGQTLPDDAGEDSVSHLPLWLGTDGTEPLREAIVHHSIDGSFSIRKGEWKLELCPGSGGWSDPAPGQEPPGSPSFQLYRLSDDIGERQNVIARFPDIVQELTALLSRYIKEGRSTPGPPQPNTGMPRWSQLHWME</sequence>
<dbReference type="InterPro" id="IPR050738">
    <property type="entry name" value="Sulfatase"/>
</dbReference>
<dbReference type="PANTHER" id="PTHR42693">
    <property type="entry name" value="ARYLSULFATASE FAMILY MEMBER"/>
    <property type="match status" value="1"/>
</dbReference>
<evidence type="ECO:0000313" key="10">
    <source>
        <dbReference type="Proteomes" id="UP001209276"/>
    </source>
</evidence>
<feature type="domain" description="Sulfatase N-terminal" evidence="6">
    <location>
        <begin position="24"/>
        <end position="370"/>
    </location>
</feature>
<name>A0AAP9J229_PANTH</name>
<dbReference type="EMBL" id="CP041405">
    <property type="protein sequence ID" value="QDM43613.1"/>
    <property type="molecule type" value="Genomic_DNA"/>
</dbReference>
<keyword evidence="10" id="KW-1185">Reference proteome</keyword>
<feature type="region of interest" description="Disordered" evidence="5">
    <location>
        <begin position="480"/>
        <end position="503"/>
    </location>
</feature>
<evidence type="ECO:0000259" key="6">
    <source>
        <dbReference type="Pfam" id="PF00884"/>
    </source>
</evidence>
<evidence type="ECO:0000313" key="7">
    <source>
        <dbReference type="EMBL" id="MCY9605947.1"/>
    </source>
</evidence>
<dbReference type="GO" id="GO:0046872">
    <property type="term" value="F:metal ion binding"/>
    <property type="evidence" value="ECO:0007669"/>
    <property type="project" value="UniProtKB-KW"/>
</dbReference>
<dbReference type="EMBL" id="JAMDMM010000005">
    <property type="protein sequence ID" value="MCY9605947.1"/>
    <property type="molecule type" value="Genomic_DNA"/>
</dbReference>
<dbReference type="Pfam" id="PF00884">
    <property type="entry name" value="Sulfatase"/>
    <property type="match status" value="1"/>
</dbReference>
<evidence type="ECO:0000256" key="2">
    <source>
        <dbReference type="ARBA" id="ARBA00022723"/>
    </source>
</evidence>
<proteinExistence type="inferred from homology"/>
<feature type="region of interest" description="Disordered" evidence="5">
    <location>
        <begin position="1"/>
        <end position="20"/>
    </location>
</feature>
<dbReference type="Proteomes" id="UP000315377">
    <property type="component" value="Chromosome"/>
</dbReference>
<evidence type="ECO:0000256" key="4">
    <source>
        <dbReference type="ARBA" id="ARBA00022837"/>
    </source>
</evidence>
<organism evidence="8 9">
    <name type="scientific">Paenibacillus thiaminolyticus</name>
    <name type="common">Bacillus thiaminolyticus</name>
    <dbReference type="NCBI Taxonomy" id="49283"/>
    <lineage>
        <taxon>Bacteria</taxon>
        <taxon>Bacillati</taxon>
        <taxon>Bacillota</taxon>
        <taxon>Bacilli</taxon>
        <taxon>Bacillales</taxon>
        <taxon>Paenibacillaceae</taxon>
        <taxon>Paenibacillus</taxon>
    </lineage>
</organism>
<evidence type="ECO:0000256" key="1">
    <source>
        <dbReference type="ARBA" id="ARBA00008779"/>
    </source>
</evidence>
<dbReference type="InterPro" id="IPR017850">
    <property type="entry name" value="Alkaline_phosphatase_core_sf"/>
</dbReference>
<evidence type="ECO:0000313" key="8">
    <source>
        <dbReference type="EMBL" id="QDM43613.1"/>
    </source>
</evidence>
<dbReference type="InterPro" id="IPR024607">
    <property type="entry name" value="Sulfatase_CS"/>
</dbReference>
<keyword evidence="2" id="KW-0479">Metal-binding</keyword>
<evidence type="ECO:0000256" key="5">
    <source>
        <dbReference type="SAM" id="MobiDB-lite"/>
    </source>
</evidence>
<keyword evidence="4" id="KW-0106">Calcium</keyword>
<protein>
    <submittedName>
        <fullName evidence="8">Arylsulfatase</fullName>
    </submittedName>
</protein>
<comment type="similarity">
    <text evidence="1">Belongs to the sulfatase family.</text>
</comment>